<feature type="compositionally biased region" description="Basic residues" evidence="1">
    <location>
        <begin position="202"/>
        <end position="211"/>
    </location>
</feature>
<name>A0A0A3XTA3_BRAJP</name>
<dbReference type="AlphaFoldDB" id="A0A0A3XTA3"/>
<dbReference type="RefSeq" id="WP_028155467.1">
    <property type="nucleotide sequence ID" value="NZ_JANUDC010000001.1"/>
</dbReference>
<dbReference type="STRING" id="375.BKD09_RS03560"/>
<accession>A0A0A3XTA3</accession>
<dbReference type="EMBL" id="JRPN01000018">
    <property type="protein sequence ID" value="KGT77692.1"/>
    <property type="molecule type" value="Genomic_DNA"/>
</dbReference>
<dbReference type="InterPro" id="IPR021735">
    <property type="entry name" value="DUF3306"/>
</dbReference>
<protein>
    <recommendedName>
        <fullName evidence="4">DUF3306 domain-containing protein</fullName>
    </recommendedName>
</protein>
<evidence type="ECO:0000256" key="1">
    <source>
        <dbReference type="SAM" id="MobiDB-lite"/>
    </source>
</evidence>
<feature type="region of interest" description="Disordered" evidence="1">
    <location>
        <begin position="138"/>
        <end position="211"/>
    </location>
</feature>
<gene>
    <name evidence="2" type="ORF">MA20_24345</name>
</gene>
<dbReference type="Pfam" id="PF11748">
    <property type="entry name" value="DUF3306"/>
    <property type="match status" value="1"/>
</dbReference>
<evidence type="ECO:0000313" key="2">
    <source>
        <dbReference type="EMBL" id="KGT77692.1"/>
    </source>
</evidence>
<reference evidence="2 3" key="1">
    <citation type="submission" date="2014-09" db="EMBL/GenBank/DDBJ databases">
        <title>Draft genome of Bradyrhizobium japonicum Is-34.</title>
        <authorList>
            <person name="Tsurumaru H."/>
            <person name="Yamakawa T."/>
            <person name="Hashimoto S."/>
            <person name="Okizaki K."/>
            <person name="Kanesaki Y."/>
            <person name="Yoshikawa H."/>
            <person name="Yajima S."/>
        </authorList>
    </citation>
    <scope>NUCLEOTIDE SEQUENCE [LARGE SCALE GENOMIC DNA]</scope>
    <source>
        <strain evidence="2 3">Is-34</strain>
    </source>
</reference>
<organism evidence="2 3">
    <name type="scientific">Bradyrhizobium japonicum</name>
    <dbReference type="NCBI Taxonomy" id="375"/>
    <lineage>
        <taxon>Bacteria</taxon>
        <taxon>Pseudomonadati</taxon>
        <taxon>Pseudomonadota</taxon>
        <taxon>Alphaproteobacteria</taxon>
        <taxon>Hyphomicrobiales</taxon>
        <taxon>Nitrobacteraceae</taxon>
        <taxon>Bradyrhizobium</taxon>
    </lineage>
</organism>
<evidence type="ECO:0000313" key="3">
    <source>
        <dbReference type="Proteomes" id="UP000030377"/>
    </source>
</evidence>
<comment type="caution">
    <text evidence="2">The sequence shown here is derived from an EMBL/GenBank/DDBJ whole genome shotgun (WGS) entry which is preliminary data.</text>
</comment>
<feature type="compositionally biased region" description="Basic and acidic residues" evidence="1">
    <location>
        <begin position="175"/>
        <end position="184"/>
    </location>
</feature>
<proteinExistence type="predicted"/>
<feature type="region of interest" description="Disordered" evidence="1">
    <location>
        <begin position="16"/>
        <end position="44"/>
    </location>
</feature>
<dbReference type="Proteomes" id="UP000030377">
    <property type="component" value="Unassembled WGS sequence"/>
</dbReference>
<evidence type="ECO:0008006" key="4">
    <source>
        <dbReference type="Google" id="ProtNLM"/>
    </source>
</evidence>
<sequence>MSETNVFVRWARLKQASKSQNAELAPADKEQAAEPSVANDETDRPFDLASLPSIESITAHTDIAAFLQTGVPAELTRLALRRAWAADPAIRDFIGIAENQWDFNDPDAIPGFGPLDPADNVADLVAQMSKGLEQVGDALADVPPPTELIPQGRPDAERPGLEPTTWAAQSLPDDATARPDRERNQSMQSVRAAAGEPPSQPTRRHGSALPR</sequence>